<keyword evidence="2" id="KW-1185">Reference proteome</keyword>
<evidence type="ECO:0000313" key="1">
    <source>
        <dbReference type="EMBL" id="ASG56809.1"/>
    </source>
</evidence>
<evidence type="ECO:0000313" key="2">
    <source>
        <dbReference type="Proteomes" id="UP000197991"/>
    </source>
</evidence>
<dbReference type="AlphaFoldDB" id="A0A248KEV7"/>
<dbReference type="EMBL" id="CP022120">
    <property type="protein sequence ID" value="ASG56809.1"/>
    <property type="molecule type" value="Genomic_DNA"/>
</dbReference>
<dbReference type="Proteomes" id="UP000197991">
    <property type="component" value="Chromosome"/>
</dbReference>
<proteinExistence type="predicted"/>
<accession>A0A248KEV7</accession>
<reference evidence="1 2" key="1">
    <citation type="submission" date="2017-06" db="EMBL/GenBank/DDBJ databases">
        <title>Salmonella reference genomes for public health.</title>
        <authorList>
            <person name="Robertson J."/>
            <person name="Yoshida C."/>
            <person name="Gurnik S."/>
            <person name="Nash J."/>
        </authorList>
    </citation>
    <scope>NUCLEOTIDE SEQUENCE [LARGE SCALE GENOMIC DNA]</scope>
    <source>
        <strain evidence="1 2">SA19983605</strain>
    </source>
</reference>
<protein>
    <submittedName>
        <fullName evidence="1">Uncharacterized protein</fullName>
    </submittedName>
</protein>
<sequence>MDTFGVKVVNDNCGSGHFLLHVIDTASSAGKWSQKKTLTVWRRGFNSYDDTETFPVFEVI</sequence>
<gene>
    <name evidence="1" type="ORF">LFZ56_15610</name>
</gene>
<name>A0A248KEV7_SALBN</name>
<organism evidence="1 2">
    <name type="scientific">Salmonella bongori serovar 66:z41:- str. SA19983605</name>
    <dbReference type="NCBI Taxonomy" id="1243617"/>
    <lineage>
        <taxon>Bacteria</taxon>
        <taxon>Pseudomonadati</taxon>
        <taxon>Pseudomonadota</taxon>
        <taxon>Gammaproteobacteria</taxon>
        <taxon>Enterobacterales</taxon>
        <taxon>Enterobacteriaceae</taxon>
        <taxon>Salmonella</taxon>
    </lineage>
</organism>